<sequence length="232" mass="26526">MSAKQFAQFMRGEPLPYKSILVTFDGGYLDNYVFAFPTLVKLGVHASIFLSTSAIRDGEVRANLDGSEILPFCPPHDECKVRINQGHPETVMMNWNEIRLMRNSGLVDFHSFAHTQTRWDQQVNEEGKNLAMKKELEQSREILQRELGEASEHLCWPHGYFDEDYIALAKEIGFNVLYTSNEVGFNRNGGDLEYIYRINAPDSGSIPLAYRLLLARKPWFASLSSLWTSRKA</sequence>
<evidence type="ECO:0000256" key="1">
    <source>
        <dbReference type="ARBA" id="ARBA00022729"/>
    </source>
</evidence>
<dbReference type="PANTHER" id="PTHR34216">
    <property type="match status" value="1"/>
</dbReference>
<evidence type="ECO:0000313" key="3">
    <source>
        <dbReference type="EMBL" id="NOL49223.1"/>
    </source>
</evidence>
<organism evidence="3 4">
    <name type="scientific">Pelistega europaea</name>
    <dbReference type="NCBI Taxonomy" id="106147"/>
    <lineage>
        <taxon>Bacteria</taxon>
        <taxon>Pseudomonadati</taxon>
        <taxon>Pseudomonadota</taxon>
        <taxon>Betaproteobacteria</taxon>
        <taxon>Burkholderiales</taxon>
        <taxon>Alcaligenaceae</taxon>
        <taxon>Pelistega</taxon>
    </lineage>
</organism>
<accession>A0A7Y4L979</accession>
<dbReference type="GO" id="GO:0016810">
    <property type="term" value="F:hydrolase activity, acting on carbon-nitrogen (but not peptide) bonds"/>
    <property type="evidence" value="ECO:0007669"/>
    <property type="project" value="InterPro"/>
</dbReference>
<dbReference type="CDD" id="cd10969">
    <property type="entry name" value="CE4_Ecf1_like_5s"/>
    <property type="match status" value="1"/>
</dbReference>
<comment type="caution">
    <text evidence="3">The sequence shown here is derived from an EMBL/GenBank/DDBJ whole genome shotgun (WGS) entry which is preliminary data.</text>
</comment>
<dbReference type="InterPro" id="IPR011330">
    <property type="entry name" value="Glyco_hydro/deAcase_b/a-brl"/>
</dbReference>
<reference evidence="3 4" key="1">
    <citation type="submission" date="2020-05" db="EMBL/GenBank/DDBJ databases">
        <authorList>
            <person name="Niu N."/>
        </authorList>
    </citation>
    <scope>NUCLEOTIDE SEQUENCE [LARGE SCALE GENOMIC DNA]</scope>
    <source>
        <strain evidence="3 4">LMG10982</strain>
    </source>
</reference>
<evidence type="ECO:0000259" key="2">
    <source>
        <dbReference type="PROSITE" id="PS51677"/>
    </source>
</evidence>
<dbReference type="RefSeq" id="WP_171588195.1">
    <property type="nucleotide sequence ID" value="NZ_JABGBO010000003.1"/>
</dbReference>
<feature type="domain" description="NodB homology" evidence="2">
    <location>
        <begin position="18"/>
        <end position="232"/>
    </location>
</feature>
<keyword evidence="1" id="KW-0732">Signal</keyword>
<dbReference type="InterPro" id="IPR002509">
    <property type="entry name" value="NODB_dom"/>
</dbReference>
<dbReference type="Pfam" id="PF01522">
    <property type="entry name" value="Polysacc_deac_1"/>
    <property type="match status" value="1"/>
</dbReference>
<proteinExistence type="predicted"/>
<dbReference type="GO" id="GO:0005975">
    <property type="term" value="P:carbohydrate metabolic process"/>
    <property type="evidence" value="ECO:0007669"/>
    <property type="project" value="InterPro"/>
</dbReference>
<gene>
    <name evidence="3" type="ORF">HKX40_03575</name>
</gene>
<name>A0A7Y4L979_9BURK</name>
<dbReference type="InterPro" id="IPR051398">
    <property type="entry name" value="Polysacch_Deacetylase"/>
</dbReference>
<evidence type="ECO:0000313" key="4">
    <source>
        <dbReference type="Proteomes" id="UP000541421"/>
    </source>
</evidence>
<dbReference type="AlphaFoldDB" id="A0A7Y4L979"/>
<dbReference type="Proteomes" id="UP000541421">
    <property type="component" value="Unassembled WGS sequence"/>
</dbReference>
<dbReference type="SUPFAM" id="SSF88713">
    <property type="entry name" value="Glycoside hydrolase/deacetylase"/>
    <property type="match status" value="1"/>
</dbReference>
<protein>
    <submittedName>
        <fullName evidence="3">Polysaccharide deacetylase family protein</fullName>
    </submittedName>
</protein>
<dbReference type="PANTHER" id="PTHR34216:SF13">
    <property type="entry name" value="XYLANASE_CHITIN DEACETYLASE"/>
    <property type="match status" value="1"/>
</dbReference>
<dbReference type="EMBL" id="JABGBO010000003">
    <property type="protein sequence ID" value="NOL49223.1"/>
    <property type="molecule type" value="Genomic_DNA"/>
</dbReference>
<dbReference type="PROSITE" id="PS51677">
    <property type="entry name" value="NODB"/>
    <property type="match status" value="1"/>
</dbReference>
<keyword evidence="4" id="KW-1185">Reference proteome</keyword>
<dbReference type="Gene3D" id="3.20.20.370">
    <property type="entry name" value="Glycoside hydrolase/deacetylase"/>
    <property type="match status" value="1"/>
</dbReference>